<dbReference type="OrthoDB" id="100006at2759"/>
<dbReference type="EMBL" id="LUEZ02000041">
    <property type="protein sequence ID" value="RDB24819.1"/>
    <property type="molecule type" value="Genomic_DNA"/>
</dbReference>
<evidence type="ECO:0000256" key="6">
    <source>
        <dbReference type="SAM" id="Phobius"/>
    </source>
</evidence>
<dbReference type="AlphaFoldDB" id="A0A369JRA7"/>
<evidence type="ECO:0000256" key="4">
    <source>
        <dbReference type="ARBA" id="ARBA00023136"/>
    </source>
</evidence>
<sequence length="413" mass="46157">MSVMQQLSDAGSTVYSIREMHGVVILVVVSCISLVAVVGLLVAIALSALNTRSSLDQHLFVRTHVAAYFVSLLLCNFLQAIGSIVNAAWINHMGVRAGNLCAFQGVLKQASDIGTAIWTLIIAIHTFCLLFLEQRMRPFVLWTTLFFGWSAIACLVMIGPAALETDKRGPFFGISGYWCWISPQYKVERITLDYMIVFLAAFASFVLYLLVFLQLRGKVVQNGWRIRFLKNSETDPTEWRGRKIPDDQAMSIARHMLLYPIAYIIFVLPISASRFASWAGQNVPFEIMIFSAAVFLLSGLMNVVLFTTTRRILPAKSLWISHRTTPQLGGSASIQDQRRGHSRTESQSSSDSTIVAGSVDYPASNQSRRTKPRPPDIIIHRDSLDSVYSVYDEEEQHSAFPAHRSPDGSHQHR</sequence>
<accession>A0A369JRA7</accession>
<evidence type="ECO:0000313" key="7">
    <source>
        <dbReference type="EMBL" id="RDB24819.1"/>
    </source>
</evidence>
<feature type="compositionally biased region" description="Basic and acidic residues" evidence="5">
    <location>
        <begin position="404"/>
        <end position="413"/>
    </location>
</feature>
<evidence type="ECO:0000256" key="2">
    <source>
        <dbReference type="ARBA" id="ARBA00022692"/>
    </source>
</evidence>
<protein>
    <submittedName>
        <fullName evidence="7">Uncharacterized protein</fullName>
    </submittedName>
</protein>
<dbReference type="STRING" id="39966.A0A369JRA7"/>
<dbReference type="GO" id="GO:0005886">
    <property type="term" value="C:plasma membrane"/>
    <property type="evidence" value="ECO:0007669"/>
    <property type="project" value="TreeGrafter"/>
</dbReference>
<gene>
    <name evidence="7" type="ORF">Hypma_008005</name>
</gene>
<name>A0A369JRA7_HYPMA</name>
<proteinExistence type="predicted"/>
<dbReference type="InParanoid" id="A0A369JRA7"/>
<keyword evidence="8" id="KW-1185">Reference proteome</keyword>
<feature type="transmembrane region" description="Helical" evidence="6">
    <location>
        <begin position="257"/>
        <end position="275"/>
    </location>
</feature>
<dbReference type="PANTHER" id="PTHR23112">
    <property type="entry name" value="G PROTEIN-COUPLED RECEPTOR 157-RELATED"/>
    <property type="match status" value="1"/>
</dbReference>
<feature type="transmembrane region" description="Helical" evidence="6">
    <location>
        <begin position="67"/>
        <end position="90"/>
    </location>
</feature>
<feature type="transmembrane region" description="Helical" evidence="6">
    <location>
        <begin position="139"/>
        <end position="163"/>
    </location>
</feature>
<dbReference type="GO" id="GO:0004930">
    <property type="term" value="F:G protein-coupled receptor activity"/>
    <property type="evidence" value="ECO:0007669"/>
    <property type="project" value="TreeGrafter"/>
</dbReference>
<comment type="subcellular location">
    <subcellularLocation>
        <location evidence="1">Membrane</location>
        <topology evidence="1">Multi-pass membrane protein</topology>
    </subcellularLocation>
</comment>
<evidence type="ECO:0000313" key="8">
    <source>
        <dbReference type="Proteomes" id="UP000076154"/>
    </source>
</evidence>
<reference evidence="7" key="1">
    <citation type="submission" date="2018-04" db="EMBL/GenBank/DDBJ databases">
        <title>Whole genome sequencing of Hypsizygus marmoreus.</title>
        <authorList>
            <person name="Choi I.-G."/>
            <person name="Min B."/>
            <person name="Kim J.-G."/>
            <person name="Kim S."/>
            <person name="Oh Y.-L."/>
            <person name="Kong W.-S."/>
            <person name="Park H."/>
            <person name="Jeong J."/>
            <person name="Song E.-S."/>
        </authorList>
    </citation>
    <scope>NUCLEOTIDE SEQUENCE [LARGE SCALE GENOMIC DNA]</scope>
    <source>
        <strain evidence="7">51987-8</strain>
    </source>
</reference>
<feature type="transmembrane region" description="Helical" evidence="6">
    <location>
        <begin position="194"/>
        <end position="215"/>
    </location>
</feature>
<keyword evidence="4 6" id="KW-0472">Membrane</keyword>
<organism evidence="7 8">
    <name type="scientific">Hypsizygus marmoreus</name>
    <name type="common">White beech mushroom</name>
    <name type="synonym">Agaricus marmoreus</name>
    <dbReference type="NCBI Taxonomy" id="39966"/>
    <lineage>
        <taxon>Eukaryota</taxon>
        <taxon>Fungi</taxon>
        <taxon>Dikarya</taxon>
        <taxon>Basidiomycota</taxon>
        <taxon>Agaricomycotina</taxon>
        <taxon>Agaricomycetes</taxon>
        <taxon>Agaricomycetidae</taxon>
        <taxon>Agaricales</taxon>
        <taxon>Tricholomatineae</taxon>
        <taxon>Lyophyllaceae</taxon>
        <taxon>Hypsizygus</taxon>
    </lineage>
</organism>
<dbReference type="GO" id="GO:0007189">
    <property type="term" value="P:adenylate cyclase-activating G protein-coupled receptor signaling pathway"/>
    <property type="evidence" value="ECO:0007669"/>
    <property type="project" value="TreeGrafter"/>
</dbReference>
<comment type="caution">
    <text evidence="7">The sequence shown here is derived from an EMBL/GenBank/DDBJ whole genome shotgun (WGS) entry which is preliminary data.</text>
</comment>
<feature type="transmembrane region" description="Helical" evidence="6">
    <location>
        <begin position="287"/>
        <end position="307"/>
    </location>
</feature>
<dbReference type="Proteomes" id="UP000076154">
    <property type="component" value="Unassembled WGS sequence"/>
</dbReference>
<evidence type="ECO:0000256" key="5">
    <source>
        <dbReference type="SAM" id="MobiDB-lite"/>
    </source>
</evidence>
<evidence type="ECO:0000256" key="1">
    <source>
        <dbReference type="ARBA" id="ARBA00004141"/>
    </source>
</evidence>
<dbReference type="Gene3D" id="1.20.1070.10">
    <property type="entry name" value="Rhodopsin 7-helix transmembrane proteins"/>
    <property type="match status" value="1"/>
</dbReference>
<keyword evidence="2 6" id="KW-0812">Transmembrane</keyword>
<evidence type="ECO:0000256" key="3">
    <source>
        <dbReference type="ARBA" id="ARBA00022989"/>
    </source>
</evidence>
<keyword evidence="3 6" id="KW-1133">Transmembrane helix</keyword>
<feature type="transmembrane region" description="Helical" evidence="6">
    <location>
        <begin position="113"/>
        <end position="132"/>
    </location>
</feature>
<feature type="region of interest" description="Disordered" evidence="5">
    <location>
        <begin position="393"/>
        <end position="413"/>
    </location>
</feature>
<dbReference type="SUPFAM" id="SSF81321">
    <property type="entry name" value="Family A G protein-coupled receptor-like"/>
    <property type="match status" value="1"/>
</dbReference>
<feature type="transmembrane region" description="Helical" evidence="6">
    <location>
        <begin position="20"/>
        <end position="46"/>
    </location>
</feature>
<feature type="region of interest" description="Disordered" evidence="5">
    <location>
        <begin position="328"/>
        <end position="381"/>
    </location>
</feature>
<dbReference type="PANTHER" id="PTHR23112:SF37">
    <property type="entry name" value="G PROTEIN-COUPLED RECEPTOR GPR1"/>
    <property type="match status" value="1"/>
</dbReference>